<dbReference type="PANTHER" id="PTHR48051">
    <property type="match status" value="1"/>
</dbReference>
<dbReference type="SUPFAM" id="SSF81606">
    <property type="entry name" value="PP2C-like"/>
    <property type="match status" value="1"/>
</dbReference>
<sequence>MIRYSSETRIDSIGSRDDNRHFATTLKNPQGLLQLVGQHASTSEMNVNSGVLRLYSPSGDQSRLVSVSMETTVEEVCTQLGAHSIFLQIGNHHMKALPSSVSPLRVLVDILETLGYSSLSECCTLSPQPFLKHIFAFYLGQPQKRDDEMELLRAKAWMRKGKMMKRWTRADCLLYNHTIRISKVGEEDDIILLGGARVDRHATKRGEALRIETTSTQFCLLFDDHSILNGWIRACRRSEVSSRCDFSDRGLLLVPDHIFSSRGRSVLTHLNLRRNSLLIRANSLSSSPAPLLGWVEDIGRLSLLQHLDLSSNRLGSFPPPLSQLSHLTRLSLAGNQLDSLPIHIRLLVNLHFLDLSNNWLTDLPFQLTECTYLTHLNLSFNRFKKVPSTMNHLKGVTLWKLAGNELISFDVPTDVVQRIEKLDLRHNSLSRTFRIPSPSGERLTEIDLRDNPSLSTVQLMNISSLRILHADRLQLTHLQVNGNSLTHLHASFNLLESLIVMPIPQSLHSLDISHNRLSSLPDWLSDLSSLEQIDASHNLLRTLPIRLLATPSLRSLHLHRNRLVTLPDTVDTPVELIDLHSNRLQFLPSNFFIGTKRLRDLNISGNLLESLPSPPPSHRLRSLKAAFNHLNESIISLICSFRSLVTLHLAHNKIHFFDDSCLRELRLLEEINLSSNSLSSLSLAIPSLPALRILRAHSNLLETLPTLANSRSLTVIDVSNNRLSRVDTGTCTGSTLRELDLTCNAHLTFNQSSVSPTYIEVRPPLSFVRLNQLNDFSYGFSQSTGNKNKLCIQQFHPPISSSSSLFGMIDGGSNALIANEIKKVLLEQCTDEIVSSPDSLSRSILHTHISIGEMGEKLGGNVLLCLLRDSSLHISSTGSIRASLLSSSPSFPPSLSHLLPSLEIDENEYTRVRHGGCILDENNRIDGVTPHPRQIGLTYLFPSVIPAPVTVSVDISLTSSDTHYLVIANESVWRVVPDEVMMFILSQSPNPHVSAKSVQDAAEAFGCAGNISIIVIRLSPTSSSASVSARSESKGVLDSTTAEGEETKLRAIEERLERIGQVIASIDSPPTVSPSSLPFSPPPLPVSSPPIYLSNVSSSSLYHIGPRGSLHSTLKEIQSSTPSITRLSLSTSPSLRWEDPLSHLPDHSSTVSYRNSSPAPSQPPPDPSRARFHAARSALQGNLRLNPPGS</sequence>
<dbReference type="Pfam" id="PF00481">
    <property type="entry name" value="PP2C"/>
    <property type="match status" value="1"/>
</dbReference>
<evidence type="ECO:0000256" key="3">
    <source>
        <dbReference type="ARBA" id="ARBA00022737"/>
    </source>
</evidence>
<evidence type="ECO:0000313" key="6">
    <source>
        <dbReference type="EMBL" id="GMR41970.1"/>
    </source>
</evidence>
<dbReference type="PROSITE" id="PS51746">
    <property type="entry name" value="PPM_2"/>
    <property type="match status" value="1"/>
</dbReference>
<organism evidence="6 7">
    <name type="scientific">Pristionchus mayeri</name>
    <dbReference type="NCBI Taxonomy" id="1317129"/>
    <lineage>
        <taxon>Eukaryota</taxon>
        <taxon>Metazoa</taxon>
        <taxon>Ecdysozoa</taxon>
        <taxon>Nematoda</taxon>
        <taxon>Chromadorea</taxon>
        <taxon>Rhabditida</taxon>
        <taxon>Rhabditina</taxon>
        <taxon>Diplogasteromorpha</taxon>
        <taxon>Diplogasteroidea</taxon>
        <taxon>Neodiplogasteridae</taxon>
        <taxon>Pristionchus</taxon>
    </lineage>
</organism>
<dbReference type="Gene3D" id="3.60.40.10">
    <property type="entry name" value="PPM-type phosphatase domain"/>
    <property type="match status" value="1"/>
</dbReference>
<feature type="region of interest" description="Disordered" evidence="4">
    <location>
        <begin position="1138"/>
        <end position="1190"/>
    </location>
</feature>
<dbReference type="InterPro" id="IPR055071">
    <property type="entry name" value="RA_PHLPP-like"/>
</dbReference>
<dbReference type="SMART" id="SM00364">
    <property type="entry name" value="LRR_BAC"/>
    <property type="match status" value="12"/>
</dbReference>
<keyword evidence="7" id="KW-1185">Reference proteome</keyword>
<dbReference type="Pfam" id="PF12799">
    <property type="entry name" value="LRR_4"/>
    <property type="match status" value="2"/>
</dbReference>
<dbReference type="Pfam" id="PF00560">
    <property type="entry name" value="LRR_1"/>
    <property type="match status" value="1"/>
</dbReference>
<protein>
    <recommendedName>
        <fullName evidence="5">PPM-type phosphatase domain-containing protein</fullName>
    </recommendedName>
</protein>
<dbReference type="Pfam" id="PF23010">
    <property type="entry name" value="RA_3"/>
    <property type="match status" value="1"/>
</dbReference>
<proteinExistence type="predicted"/>
<dbReference type="PANTHER" id="PTHR48051:SF1">
    <property type="entry name" value="RAS SUPPRESSOR PROTEIN 1"/>
    <property type="match status" value="1"/>
</dbReference>
<comment type="caution">
    <text evidence="6">The sequence shown here is derived from an EMBL/GenBank/DDBJ whole genome shotgun (WGS) entry which is preliminary data.</text>
</comment>
<dbReference type="SUPFAM" id="SSF52058">
    <property type="entry name" value="L domain-like"/>
    <property type="match status" value="2"/>
</dbReference>
<dbReference type="InterPro" id="IPR001932">
    <property type="entry name" value="PPM-type_phosphatase-like_dom"/>
</dbReference>
<feature type="non-terminal residue" evidence="6">
    <location>
        <position position="1190"/>
    </location>
</feature>
<evidence type="ECO:0000313" key="7">
    <source>
        <dbReference type="Proteomes" id="UP001328107"/>
    </source>
</evidence>
<evidence type="ECO:0000256" key="4">
    <source>
        <dbReference type="SAM" id="MobiDB-lite"/>
    </source>
</evidence>
<evidence type="ECO:0000259" key="5">
    <source>
        <dbReference type="PROSITE" id="PS51746"/>
    </source>
</evidence>
<evidence type="ECO:0000256" key="2">
    <source>
        <dbReference type="ARBA" id="ARBA00022723"/>
    </source>
</evidence>
<keyword evidence="1" id="KW-0433">Leucine-rich repeat</keyword>
<keyword evidence="2" id="KW-0479">Metal-binding</keyword>
<keyword evidence="3" id="KW-0677">Repeat</keyword>
<dbReference type="AlphaFoldDB" id="A0AAN4ZRR0"/>
<gene>
    <name evidence="6" type="ORF">PMAYCL1PPCAC_12165</name>
</gene>
<dbReference type="GO" id="GO:0005737">
    <property type="term" value="C:cytoplasm"/>
    <property type="evidence" value="ECO:0007669"/>
    <property type="project" value="TreeGrafter"/>
</dbReference>
<dbReference type="SMART" id="SM00369">
    <property type="entry name" value="LRR_TYP"/>
    <property type="match status" value="13"/>
</dbReference>
<dbReference type="SMART" id="SM00332">
    <property type="entry name" value="PP2Cc"/>
    <property type="match status" value="1"/>
</dbReference>
<accession>A0AAN4ZRR0</accession>
<dbReference type="InterPro" id="IPR001611">
    <property type="entry name" value="Leu-rich_rpt"/>
</dbReference>
<dbReference type="GO" id="GO:0046872">
    <property type="term" value="F:metal ion binding"/>
    <property type="evidence" value="ECO:0007669"/>
    <property type="project" value="UniProtKB-KW"/>
</dbReference>
<dbReference type="Proteomes" id="UP001328107">
    <property type="component" value="Unassembled WGS sequence"/>
</dbReference>
<dbReference type="InterPro" id="IPR025875">
    <property type="entry name" value="Leu-rich_rpt_4"/>
</dbReference>
<dbReference type="PROSITE" id="PS51450">
    <property type="entry name" value="LRR"/>
    <property type="match status" value="4"/>
</dbReference>
<dbReference type="InterPro" id="IPR003591">
    <property type="entry name" value="Leu-rich_rpt_typical-subtyp"/>
</dbReference>
<evidence type="ECO:0000256" key="1">
    <source>
        <dbReference type="ARBA" id="ARBA00022614"/>
    </source>
</evidence>
<reference evidence="7" key="1">
    <citation type="submission" date="2022-10" db="EMBL/GenBank/DDBJ databases">
        <title>Genome assembly of Pristionchus species.</title>
        <authorList>
            <person name="Yoshida K."/>
            <person name="Sommer R.J."/>
        </authorList>
    </citation>
    <scope>NUCLEOTIDE SEQUENCE [LARGE SCALE GENOMIC DNA]</scope>
    <source>
        <strain evidence="7">RS5460</strain>
    </source>
</reference>
<dbReference type="InterPro" id="IPR050216">
    <property type="entry name" value="LRR_domain-containing"/>
</dbReference>
<dbReference type="InterPro" id="IPR032675">
    <property type="entry name" value="LRR_dom_sf"/>
</dbReference>
<dbReference type="Gene3D" id="3.80.10.10">
    <property type="entry name" value="Ribonuclease Inhibitor"/>
    <property type="match status" value="3"/>
</dbReference>
<dbReference type="EMBL" id="BTRK01000003">
    <property type="protein sequence ID" value="GMR41970.1"/>
    <property type="molecule type" value="Genomic_DNA"/>
</dbReference>
<dbReference type="Pfam" id="PF13855">
    <property type="entry name" value="LRR_8"/>
    <property type="match status" value="1"/>
</dbReference>
<feature type="domain" description="PPM-type phosphatase" evidence="5">
    <location>
        <begin position="777"/>
        <end position="1018"/>
    </location>
</feature>
<dbReference type="InterPro" id="IPR036457">
    <property type="entry name" value="PPM-type-like_dom_sf"/>
</dbReference>
<name>A0AAN4ZRR0_9BILA</name>